<name>A0ABP7ADU4_9ACTN</name>
<evidence type="ECO:0000313" key="2">
    <source>
        <dbReference type="Proteomes" id="UP001501074"/>
    </source>
</evidence>
<evidence type="ECO:0000313" key="1">
    <source>
        <dbReference type="EMBL" id="GAA3630363.1"/>
    </source>
</evidence>
<dbReference type="Proteomes" id="UP001501074">
    <property type="component" value="Unassembled WGS sequence"/>
</dbReference>
<reference evidence="2" key="1">
    <citation type="journal article" date="2019" name="Int. J. Syst. Evol. Microbiol.">
        <title>The Global Catalogue of Microorganisms (GCM) 10K type strain sequencing project: providing services to taxonomists for standard genome sequencing and annotation.</title>
        <authorList>
            <consortium name="The Broad Institute Genomics Platform"/>
            <consortium name="The Broad Institute Genome Sequencing Center for Infectious Disease"/>
            <person name="Wu L."/>
            <person name="Ma J."/>
        </authorList>
    </citation>
    <scope>NUCLEOTIDE SEQUENCE [LARGE SCALE GENOMIC DNA]</scope>
    <source>
        <strain evidence="2">JCM 16902</strain>
    </source>
</reference>
<dbReference type="Pfam" id="PF05331">
    <property type="entry name" value="DUF742"/>
    <property type="match status" value="1"/>
</dbReference>
<proteinExistence type="predicted"/>
<protein>
    <submittedName>
        <fullName evidence="1">DUF742 domain-containing protein</fullName>
    </submittedName>
</protein>
<dbReference type="PANTHER" id="PTHR36221">
    <property type="entry name" value="DUF742 DOMAIN-CONTAINING PROTEIN"/>
    <property type="match status" value="1"/>
</dbReference>
<keyword evidence="2" id="KW-1185">Reference proteome</keyword>
<dbReference type="RefSeq" id="WP_231486088.1">
    <property type="nucleotide sequence ID" value="NZ_BAAAZO010000011.1"/>
</dbReference>
<dbReference type="EMBL" id="BAAAZO010000011">
    <property type="protein sequence ID" value="GAA3630363.1"/>
    <property type="molecule type" value="Genomic_DNA"/>
</dbReference>
<comment type="caution">
    <text evidence="1">The sequence shown here is derived from an EMBL/GenBank/DDBJ whole genome shotgun (WGS) entry which is preliminary data.</text>
</comment>
<accession>A0ABP7ADU4</accession>
<sequence length="120" mass="13400">MDDDEFVWMDDAGGKLVRPFSVVRGRTRPSHRELDLFLMLETTAGLNDPQVPDAEYHKVLALCRNPMSVAEVAAYSGLPMAVAKTIINDLLDNNYLTAGTTAQERDPRLLMLILEGLKRL</sequence>
<dbReference type="InterPro" id="IPR007995">
    <property type="entry name" value="DUF742"/>
</dbReference>
<dbReference type="PANTHER" id="PTHR36221:SF1">
    <property type="entry name" value="DUF742 DOMAIN-CONTAINING PROTEIN"/>
    <property type="match status" value="1"/>
</dbReference>
<organism evidence="1 2">
    <name type="scientific">Kineosporia mesophila</name>
    <dbReference type="NCBI Taxonomy" id="566012"/>
    <lineage>
        <taxon>Bacteria</taxon>
        <taxon>Bacillati</taxon>
        <taxon>Actinomycetota</taxon>
        <taxon>Actinomycetes</taxon>
        <taxon>Kineosporiales</taxon>
        <taxon>Kineosporiaceae</taxon>
        <taxon>Kineosporia</taxon>
    </lineage>
</organism>
<gene>
    <name evidence="1" type="ORF">GCM10022223_55090</name>
</gene>